<dbReference type="SUPFAM" id="SSF48403">
    <property type="entry name" value="Ankyrin repeat"/>
    <property type="match status" value="1"/>
</dbReference>
<organism evidence="2 3">
    <name type="scientific">Nannocystis pusilla</name>
    <dbReference type="NCBI Taxonomy" id="889268"/>
    <lineage>
        <taxon>Bacteria</taxon>
        <taxon>Pseudomonadati</taxon>
        <taxon>Myxococcota</taxon>
        <taxon>Polyangia</taxon>
        <taxon>Nannocystales</taxon>
        <taxon>Nannocystaceae</taxon>
        <taxon>Nannocystis</taxon>
    </lineage>
</organism>
<gene>
    <name evidence="2" type="ORF">OV079_16215</name>
</gene>
<accession>A0A9X3EPL8</accession>
<protein>
    <recommendedName>
        <fullName evidence="4">Ankyrin repeat domain-containing protein</fullName>
    </recommendedName>
</protein>
<reference evidence="2" key="1">
    <citation type="submission" date="2022-11" db="EMBL/GenBank/DDBJ databases">
        <title>Minimal conservation of predation-associated metabolite biosynthetic gene clusters underscores biosynthetic potential of Myxococcota including descriptions for ten novel species: Archangium lansinium sp. nov., Myxococcus landrumus sp. nov., Nannocystis bai.</title>
        <authorList>
            <person name="Ahearne A."/>
            <person name="Stevens C."/>
            <person name="Phillips K."/>
        </authorList>
    </citation>
    <scope>NUCLEOTIDE SEQUENCE</scope>
    <source>
        <strain evidence="2">Na p29</strain>
    </source>
</reference>
<evidence type="ECO:0000256" key="1">
    <source>
        <dbReference type="SAM" id="MobiDB-lite"/>
    </source>
</evidence>
<feature type="region of interest" description="Disordered" evidence="1">
    <location>
        <begin position="35"/>
        <end position="57"/>
    </location>
</feature>
<comment type="caution">
    <text evidence="2">The sequence shown here is derived from an EMBL/GenBank/DDBJ whole genome shotgun (WGS) entry which is preliminary data.</text>
</comment>
<dbReference type="Gene3D" id="1.25.40.20">
    <property type="entry name" value="Ankyrin repeat-containing domain"/>
    <property type="match status" value="1"/>
</dbReference>
<proteinExistence type="predicted"/>
<evidence type="ECO:0008006" key="4">
    <source>
        <dbReference type="Google" id="ProtNLM"/>
    </source>
</evidence>
<dbReference type="InterPro" id="IPR036770">
    <property type="entry name" value="Ankyrin_rpt-contain_sf"/>
</dbReference>
<evidence type="ECO:0000313" key="3">
    <source>
        <dbReference type="Proteomes" id="UP001150924"/>
    </source>
</evidence>
<evidence type="ECO:0000313" key="2">
    <source>
        <dbReference type="EMBL" id="MCY1007074.1"/>
    </source>
</evidence>
<name>A0A9X3EPL8_9BACT</name>
<sequence>MIELLLAAGADPTARDRNGMTAHAWAVERLARSQLPAPQPTPRQAQVLAALQQGAAG</sequence>
<dbReference type="Proteomes" id="UP001150924">
    <property type="component" value="Unassembled WGS sequence"/>
</dbReference>
<keyword evidence="3" id="KW-1185">Reference proteome</keyword>
<dbReference type="EMBL" id="JAPNKE010000002">
    <property type="protein sequence ID" value="MCY1007074.1"/>
    <property type="molecule type" value="Genomic_DNA"/>
</dbReference>
<dbReference type="AlphaFoldDB" id="A0A9X3EPL8"/>
<dbReference type="RefSeq" id="WP_267769608.1">
    <property type="nucleotide sequence ID" value="NZ_JAPNKE010000002.1"/>
</dbReference>
<feature type="compositionally biased region" description="Low complexity" evidence="1">
    <location>
        <begin position="44"/>
        <end position="57"/>
    </location>
</feature>